<reference evidence="2 3" key="1">
    <citation type="submission" date="2017-10" db="EMBL/GenBank/DDBJ databases">
        <title>Bacillus sp. nov., a halophilic bacterium isolated from a Keqin Lake.</title>
        <authorList>
            <person name="Wang H."/>
        </authorList>
    </citation>
    <scope>NUCLEOTIDE SEQUENCE [LARGE SCALE GENOMIC DNA]</scope>
    <source>
        <strain evidence="2 3">KQ-12</strain>
    </source>
</reference>
<protein>
    <submittedName>
        <fullName evidence="2">ATPase</fullName>
    </submittedName>
</protein>
<evidence type="ECO:0000313" key="2">
    <source>
        <dbReference type="EMBL" id="PYZ92804.1"/>
    </source>
</evidence>
<dbReference type="Proteomes" id="UP000248214">
    <property type="component" value="Unassembled WGS sequence"/>
</dbReference>
<feature type="domain" description="ATPase BadF/BadG/BcrA/BcrD type" evidence="1">
    <location>
        <begin position="5"/>
        <end position="314"/>
    </location>
</feature>
<dbReference type="InterPro" id="IPR043129">
    <property type="entry name" value="ATPase_NBD"/>
</dbReference>
<dbReference type="OrthoDB" id="9772633at2"/>
<dbReference type="AlphaFoldDB" id="A0A323TFY9"/>
<dbReference type="Gene3D" id="3.30.420.40">
    <property type="match status" value="2"/>
</dbReference>
<dbReference type="InterPro" id="IPR002731">
    <property type="entry name" value="ATPase_BadF"/>
</dbReference>
<evidence type="ECO:0000259" key="1">
    <source>
        <dbReference type="Pfam" id="PF01869"/>
    </source>
</evidence>
<dbReference type="EMBL" id="PDOD01000003">
    <property type="protein sequence ID" value="PYZ92804.1"/>
    <property type="molecule type" value="Genomic_DNA"/>
</dbReference>
<dbReference type="Pfam" id="PF01869">
    <property type="entry name" value="BcrAD_BadFG"/>
    <property type="match status" value="1"/>
</dbReference>
<dbReference type="PANTHER" id="PTHR43190">
    <property type="entry name" value="N-ACETYL-D-GLUCOSAMINE KINASE"/>
    <property type="match status" value="1"/>
</dbReference>
<organism evidence="2 3">
    <name type="scientific">Salipaludibacillus keqinensis</name>
    <dbReference type="NCBI Taxonomy" id="2045207"/>
    <lineage>
        <taxon>Bacteria</taxon>
        <taxon>Bacillati</taxon>
        <taxon>Bacillota</taxon>
        <taxon>Bacilli</taxon>
        <taxon>Bacillales</taxon>
        <taxon>Bacillaceae</taxon>
    </lineage>
</organism>
<dbReference type="CDD" id="cd24007">
    <property type="entry name" value="ASKHA_NBD_eukNAGK-like"/>
    <property type="match status" value="1"/>
</dbReference>
<sequence length="324" mass="35400">MEYVIGIDGGGTKTACLFSPLIEGLPNNESEALIVIGEASNPHVVGFDVMKTRLQQLIVHGMETFAIKPSEIIGVSCGLAGVGRPEEEQQVEKVLQRIFLKLDFSEDSLFTIHSDSYIALRGAIPPDATDGILVISGTGSNAIGLANGEDIYRSGGWGHILGDEGSGYQIGLKALNQITKSFDLRGQDTILSKLILDELALEHPKELISYMYGRQPEKSEIARLAKQVIKAASQGDVVAAEILQEAAEDLLEHVESLHKKSKRFNEHTPVMTTGSIFTYSKKVEEHFTRMIHEKKLGIVQMANRSPVYGAAMIAKESVTKRLKK</sequence>
<accession>A0A323TFY9</accession>
<evidence type="ECO:0000313" key="3">
    <source>
        <dbReference type="Proteomes" id="UP000248214"/>
    </source>
</evidence>
<dbReference type="SUPFAM" id="SSF53067">
    <property type="entry name" value="Actin-like ATPase domain"/>
    <property type="match status" value="2"/>
</dbReference>
<dbReference type="RefSeq" id="WP_110610352.1">
    <property type="nucleotide sequence ID" value="NZ_PDOD01000003.1"/>
</dbReference>
<proteinExistence type="predicted"/>
<name>A0A323TFY9_9BACI</name>
<gene>
    <name evidence="2" type="ORF">CR194_14215</name>
</gene>
<dbReference type="InterPro" id="IPR052519">
    <property type="entry name" value="Euk-type_GlcNAc_Kinase"/>
</dbReference>
<dbReference type="PANTHER" id="PTHR43190:SF3">
    <property type="entry name" value="N-ACETYL-D-GLUCOSAMINE KINASE"/>
    <property type="match status" value="1"/>
</dbReference>
<comment type="caution">
    <text evidence="2">The sequence shown here is derived from an EMBL/GenBank/DDBJ whole genome shotgun (WGS) entry which is preliminary data.</text>
</comment>
<keyword evidence="3" id="KW-1185">Reference proteome</keyword>